<dbReference type="Gene3D" id="2.160.20.20">
    <property type="match status" value="1"/>
</dbReference>
<name>A0A4U9HKT1_9ENTR</name>
<gene>
    <name evidence="1" type="ORF">NCTC13032_01454</name>
</gene>
<evidence type="ECO:0000313" key="1">
    <source>
        <dbReference type="EMBL" id="VTP64385.1"/>
    </source>
</evidence>
<dbReference type="InterPro" id="IPR012332">
    <property type="entry name" value="Autotransporter_pectin_lyase_C"/>
</dbReference>
<dbReference type="Proteomes" id="UP000310719">
    <property type="component" value="Chromosome"/>
</dbReference>
<reference evidence="1 2" key="1">
    <citation type="submission" date="2019-05" db="EMBL/GenBank/DDBJ databases">
        <authorList>
            <consortium name="Pathogen Informatics"/>
        </authorList>
    </citation>
    <scope>NUCLEOTIDE SEQUENCE [LARGE SCALE GENOMIC DNA]</scope>
    <source>
        <strain evidence="1 2">NCTC13032</strain>
    </source>
</reference>
<dbReference type="EMBL" id="LR590464">
    <property type="protein sequence ID" value="VTP64385.1"/>
    <property type="molecule type" value="Genomic_DNA"/>
</dbReference>
<accession>A0A4U9HKT1</accession>
<protein>
    <submittedName>
        <fullName evidence="1">Uncharacterized protein</fullName>
    </submittedName>
</protein>
<dbReference type="AlphaFoldDB" id="A0A4U9HKT1"/>
<evidence type="ECO:0000313" key="2">
    <source>
        <dbReference type="Proteomes" id="UP000310719"/>
    </source>
</evidence>
<proteinExistence type="predicted"/>
<organism evidence="1 2">
    <name type="scientific">Leclercia adecarboxylata</name>
    <dbReference type="NCBI Taxonomy" id="83655"/>
    <lineage>
        <taxon>Bacteria</taxon>
        <taxon>Pseudomonadati</taxon>
        <taxon>Pseudomonadota</taxon>
        <taxon>Gammaproteobacteria</taxon>
        <taxon>Enterobacterales</taxon>
        <taxon>Enterobacteriaceae</taxon>
        <taxon>Leclercia</taxon>
    </lineage>
</organism>
<sequence length="132" mass="14128">MAILPPDTTADGVYNPTTNGWDGTDRLDLTLDNHSKWVGAAVSSVDAIGTAQMYGLGYSGVDLHTLSPNSIWPGSTFDDNNHLVGNEVYQSGIFNVALNNGSEWDTRKQSNIDALTVNNRSQVNVENSQSAG</sequence>